<dbReference type="PANTHER" id="PTHR10695:SF46">
    <property type="entry name" value="BIFUNCTIONAL COENZYME A SYNTHASE-RELATED"/>
    <property type="match status" value="1"/>
</dbReference>
<accession>A0A938YD54</accession>
<keyword evidence="6" id="KW-0173">Coenzyme A biosynthesis</keyword>
<comment type="caution">
    <text evidence="9">The sequence shown here is derived from an EMBL/GenBank/DDBJ whole genome shotgun (WGS) entry which is preliminary data.</text>
</comment>
<dbReference type="NCBIfam" id="TIGR00152">
    <property type="entry name" value="dephospho-CoA kinase"/>
    <property type="match status" value="1"/>
</dbReference>
<keyword evidence="6 9" id="KW-0808">Transferase</keyword>
<keyword evidence="5 6" id="KW-0067">ATP-binding</keyword>
<dbReference type="RefSeq" id="WP_205255630.1">
    <property type="nucleotide sequence ID" value="NZ_BAAAPV010000003.1"/>
</dbReference>
<evidence type="ECO:0000256" key="5">
    <source>
        <dbReference type="ARBA" id="ARBA00022840"/>
    </source>
</evidence>
<evidence type="ECO:0000313" key="9">
    <source>
        <dbReference type="EMBL" id="MBM9475475.1"/>
    </source>
</evidence>
<protein>
    <recommendedName>
        <fullName evidence="6 7">Dephospho-CoA kinase</fullName>
        <ecNumber evidence="6 7">2.7.1.24</ecNumber>
    </recommendedName>
    <alternativeName>
        <fullName evidence="6">Dephosphocoenzyme A kinase</fullName>
    </alternativeName>
</protein>
<evidence type="ECO:0000256" key="8">
    <source>
        <dbReference type="SAM" id="MobiDB-lite"/>
    </source>
</evidence>
<dbReference type="PROSITE" id="PS51219">
    <property type="entry name" value="DPCK"/>
    <property type="match status" value="1"/>
</dbReference>
<comment type="catalytic activity">
    <reaction evidence="6">
        <text>3'-dephospho-CoA + ATP = ADP + CoA + H(+)</text>
        <dbReference type="Rhea" id="RHEA:18245"/>
        <dbReference type="ChEBI" id="CHEBI:15378"/>
        <dbReference type="ChEBI" id="CHEBI:30616"/>
        <dbReference type="ChEBI" id="CHEBI:57287"/>
        <dbReference type="ChEBI" id="CHEBI:57328"/>
        <dbReference type="ChEBI" id="CHEBI:456216"/>
        <dbReference type="EC" id="2.7.1.24"/>
    </reaction>
</comment>
<evidence type="ECO:0000256" key="7">
    <source>
        <dbReference type="NCBIfam" id="TIGR00152"/>
    </source>
</evidence>
<dbReference type="EC" id="2.7.1.24" evidence="6 7"/>
<proteinExistence type="inferred from homology"/>
<dbReference type="PANTHER" id="PTHR10695">
    <property type="entry name" value="DEPHOSPHO-COA KINASE-RELATED"/>
    <property type="match status" value="1"/>
</dbReference>
<comment type="similarity">
    <text evidence="6">Belongs to the CoaE family.</text>
</comment>
<gene>
    <name evidence="6" type="primary">coaE</name>
    <name evidence="9" type="ORF">JL107_03360</name>
</gene>
<dbReference type="GO" id="GO:0005524">
    <property type="term" value="F:ATP binding"/>
    <property type="evidence" value="ECO:0007669"/>
    <property type="project" value="UniProtKB-UniRule"/>
</dbReference>
<keyword evidence="10" id="KW-1185">Reference proteome</keyword>
<comment type="subcellular location">
    <subcellularLocation>
        <location evidence="6">Cytoplasm</location>
    </subcellularLocation>
</comment>
<dbReference type="InterPro" id="IPR027417">
    <property type="entry name" value="P-loop_NTPase"/>
</dbReference>
<dbReference type="HAMAP" id="MF_00376">
    <property type="entry name" value="Dephospho_CoA_kinase"/>
    <property type="match status" value="1"/>
</dbReference>
<evidence type="ECO:0000256" key="3">
    <source>
        <dbReference type="ARBA" id="ARBA00022490"/>
    </source>
</evidence>
<sequence length="413" mass="43983">MITVAVTGGIGSGKSTLAARWAQRGAVVVDSDRLAREVVAPGTTGLAAVAQSFGPEMLTPHGELDRAALAAVVFADVDARRRLEAIIHPRVRQAFADRRDAAAPDAVVVNDIPLLTALPAAAEFHLVVGVGAPAELRVPRLIARGLSEADARARIAAQISDADRSPLCDLWLVNDGPADLLSDRADRIWDDRLVPFARNVLAGERAPRRGPWLVPADPLWGVQALRLGARVSRAVGGARVDHIGSTAVPGLAAKDVLDLQLTAPDLATARGWAEALVRAGFPAVRGIDRDTPRPTGADPGPWHKVLHVNADPGRSLNLYVRVRESPGWRWALLFRDWLAADAGARADYLAVKEDAAARHVGDATAEGYTLAKEAWLIGAWDRSQRWADRAGWKPGPGLDISGEGPVPGRRESP</sequence>
<dbReference type="EMBL" id="JAERWL010000005">
    <property type="protein sequence ID" value="MBM9475475.1"/>
    <property type="molecule type" value="Genomic_DNA"/>
</dbReference>
<dbReference type="Gene3D" id="3.40.50.300">
    <property type="entry name" value="P-loop containing nucleotide triphosphate hydrolases"/>
    <property type="match status" value="1"/>
</dbReference>
<dbReference type="SUPFAM" id="SSF81301">
    <property type="entry name" value="Nucleotidyltransferase"/>
    <property type="match status" value="1"/>
</dbReference>
<dbReference type="Pfam" id="PF01121">
    <property type="entry name" value="CoaE"/>
    <property type="match status" value="1"/>
</dbReference>
<evidence type="ECO:0000256" key="6">
    <source>
        <dbReference type="HAMAP-Rule" id="MF_00376"/>
    </source>
</evidence>
<feature type="binding site" evidence="6">
    <location>
        <begin position="11"/>
        <end position="16"/>
    </location>
    <ligand>
        <name>ATP</name>
        <dbReference type="ChEBI" id="CHEBI:30616"/>
    </ligand>
</feature>
<dbReference type="GO" id="GO:0015937">
    <property type="term" value="P:coenzyme A biosynthetic process"/>
    <property type="evidence" value="ECO:0007669"/>
    <property type="project" value="UniProtKB-UniRule"/>
</dbReference>
<dbReference type="InterPro" id="IPR043519">
    <property type="entry name" value="NT_sf"/>
</dbReference>
<keyword evidence="3 6" id="KW-0963">Cytoplasm</keyword>
<name>A0A938YD54_9ACTN</name>
<dbReference type="AlphaFoldDB" id="A0A938YD54"/>
<evidence type="ECO:0000313" key="10">
    <source>
        <dbReference type="Proteomes" id="UP000663801"/>
    </source>
</evidence>
<dbReference type="Proteomes" id="UP000663801">
    <property type="component" value="Unassembled WGS sequence"/>
</dbReference>
<evidence type="ECO:0000256" key="1">
    <source>
        <dbReference type="ARBA" id="ARBA00008826"/>
    </source>
</evidence>
<dbReference type="SUPFAM" id="SSF52540">
    <property type="entry name" value="P-loop containing nucleoside triphosphate hydrolases"/>
    <property type="match status" value="1"/>
</dbReference>
<comment type="function">
    <text evidence="6">Catalyzes the phosphorylation of the 3'-hydroxyl group of dephosphocoenzyme A to form coenzyme A.</text>
</comment>
<dbReference type="GO" id="GO:0005737">
    <property type="term" value="C:cytoplasm"/>
    <property type="evidence" value="ECO:0007669"/>
    <property type="project" value="UniProtKB-SubCell"/>
</dbReference>
<dbReference type="NCBIfam" id="NF002879">
    <property type="entry name" value="PRK03333.1"/>
    <property type="match status" value="1"/>
</dbReference>
<keyword evidence="6 9" id="KW-0418">Kinase</keyword>
<keyword evidence="4 6" id="KW-0547">Nucleotide-binding</keyword>
<comment type="pathway">
    <text evidence="6">Cofactor biosynthesis; coenzyme A biosynthesis; CoA from (R)-pantothenate: step 5/5.</text>
</comment>
<comment type="similarity">
    <text evidence="1">In the N-terminal section; belongs to the CoaE family.</text>
</comment>
<feature type="region of interest" description="Disordered" evidence="8">
    <location>
        <begin position="388"/>
        <end position="413"/>
    </location>
</feature>
<organism evidence="9 10">
    <name type="scientific">Nakamurella flavida</name>
    <dbReference type="NCBI Taxonomy" id="363630"/>
    <lineage>
        <taxon>Bacteria</taxon>
        <taxon>Bacillati</taxon>
        <taxon>Actinomycetota</taxon>
        <taxon>Actinomycetes</taxon>
        <taxon>Nakamurellales</taxon>
        <taxon>Nakamurellaceae</taxon>
        <taxon>Nakamurella</taxon>
    </lineage>
</organism>
<dbReference type="CDD" id="cd02022">
    <property type="entry name" value="DPCK"/>
    <property type="match status" value="1"/>
</dbReference>
<dbReference type="InterPro" id="IPR007344">
    <property type="entry name" value="GrpB/CoaE"/>
</dbReference>
<dbReference type="GO" id="GO:0004140">
    <property type="term" value="F:dephospho-CoA kinase activity"/>
    <property type="evidence" value="ECO:0007669"/>
    <property type="project" value="UniProtKB-UniRule"/>
</dbReference>
<dbReference type="Pfam" id="PF04229">
    <property type="entry name" value="GrpB"/>
    <property type="match status" value="1"/>
</dbReference>
<reference evidence="9" key="1">
    <citation type="submission" date="2021-01" db="EMBL/GenBank/DDBJ databases">
        <title>KCTC 19127 draft genome.</title>
        <authorList>
            <person name="An D."/>
        </authorList>
    </citation>
    <scope>NUCLEOTIDE SEQUENCE</scope>
    <source>
        <strain evidence="9">KCTC 19127</strain>
    </source>
</reference>
<comment type="similarity">
    <text evidence="2">In the C-terminal section; belongs to the UPF0157 (GrpB) family.</text>
</comment>
<evidence type="ECO:0000256" key="2">
    <source>
        <dbReference type="ARBA" id="ARBA00011058"/>
    </source>
</evidence>
<dbReference type="InterPro" id="IPR001977">
    <property type="entry name" value="Depp_CoAkinase"/>
</dbReference>
<evidence type="ECO:0000256" key="4">
    <source>
        <dbReference type="ARBA" id="ARBA00022741"/>
    </source>
</evidence>
<dbReference type="Gene3D" id="3.30.460.10">
    <property type="entry name" value="Beta Polymerase, domain 2"/>
    <property type="match status" value="1"/>
</dbReference>